<dbReference type="CDD" id="cd16434">
    <property type="entry name" value="CheB-CheR_fusion"/>
    <property type="match status" value="1"/>
</dbReference>
<dbReference type="SUPFAM" id="SSF55874">
    <property type="entry name" value="ATPase domain of HSP90 chaperone/DNA topoisomerase II/histidine kinase"/>
    <property type="match status" value="1"/>
</dbReference>
<dbReference type="FunFam" id="1.10.287.130:FF:000038">
    <property type="entry name" value="Sensory transduction histidine kinase"/>
    <property type="match status" value="1"/>
</dbReference>
<feature type="modified residue" description="4-aspartylphosphate" evidence="15">
    <location>
        <position position="1313"/>
    </location>
</feature>
<dbReference type="EMBL" id="AP018227">
    <property type="protein sequence ID" value="BAY86811.1"/>
    <property type="molecule type" value="Genomic_DNA"/>
</dbReference>
<dbReference type="SMART" id="SM00387">
    <property type="entry name" value="HATPase_c"/>
    <property type="match status" value="1"/>
</dbReference>
<feature type="domain" description="CheB-type methylesterase" evidence="21">
    <location>
        <begin position="20"/>
        <end position="204"/>
    </location>
</feature>
<evidence type="ECO:0000259" key="22">
    <source>
        <dbReference type="PROSITE" id="PS50123"/>
    </source>
</evidence>
<evidence type="ECO:0000256" key="13">
    <source>
        <dbReference type="ARBA" id="ARBA00074306"/>
    </source>
</evidence>
<dbReference type="Gene3D" id="1.10.287.130">
    <property type="match status" value="1"/>
</dbReference>
<dbReference type="GO" id="GO:0000156">
    <property type="term" value="F:phosphorelay response regulator activity"/>
    <property type="evidence" value="ECO:0007669"/>
    <property type="project" value="InterPro"/>
</dbReference>
<dbReference type="Pfam" id="PF13596">
    <property type="entry name" value="PAS_10"/>
    <property type="match status" value="1"/>
</dbReference>
<keyword evidence="7" id="KW-0547">Nucleotide-binding</keyword>
<evidence type="ECO:0000256" key="11">
    <source>
        <dbReference type="ARBA" id="ARBA00023136"/>
    </source>
</evidence>
<evidence type="ECO:0000256" key="10">
    <source>
        <dbReference type="ARBA" id="ARBA00023012"/>
    </source>
</evidence>
<keyword evidence="11" id="KW-0472">Membrane</keyword>
<dbReference type="InterPro" id="IPR000700">
    <property type="entry name" value="PAS-assoc_C"/>
</dbReference>
<evidence type="ECO:0000259" key="18">
    <source>
        <dbReference type="PROSITE" id="PS50110"/>
    </source>
</evidence>
<accession>A0A1Z4M071</accession>
<evidence type="ECO:0000256" key="16">
    <source>
        <dbReference type="SAM" id="Coils"/>
    </source>
</evidence>
<feature type="active site" evidence="14">
    <location>
        <position position="146"/>
    </location>
</feature>
<dbReference type="Pfam" id="PF01739">
    <property type="entry name" value="CheR"/>
    <property type="match status" value="1"/>
</dbReference>
<dbReference type="Pfam" id="PF08448">
    <property type="entry name" value="PAS_4"/>
    <property type="match status" value="1"/>
</dbReference>
<keyword evidence="12" id="KW-0131">Cell cycle</keyword>
<dbReference type="InterPro" id="IPR003594">
    <property type="entry name" value="HATPase_dom"/>
</dbReference>
<dbReference type="InterPro" id="IPR050903">
    <property type="entry name" value="Bact_Chemotaxis_MeTrfase"/>
</dbReference>
<organism evidence="23 24">
    <name type="scientific">Calothrix parasitica NIES-267</name>
    <dbReference type="NCBI Taxonomy" id="1973488"/>
    <lineage>
        <taxon>Bacteria</taxon>
        <taxon>Bacillati</taxon>
        <taxon>Cyanobacteriota</taxon>
        <taxon>Cyanophyceae</taxon>
        <taxon>Nostocales</taxon>
        <taxon>Calotrichaceae</taxon>
        <taxon>Calothrix</taxon>
    </lineage>
</organism>
<dbReference type="OrthoDB" id="9799157at2"/>
<keyword evidence="6" id="KW-0808">Transferase</keyword>
<dbReference type="CDD" id="cd00130">
    <property type="entry name" value="PAS"/>
    <property type="match status" value="1"/>
</dbReference>
<evidence type="ECO:0000256" key="6">
    <source>
        <dbReference type="ARBA" id="ARBA00022679"/>
    </source>
</evidence>
<dbReference type="PRINTS" id="PR00996">
    <property type="entry name" value="CHERMTFRASE"/>
</dbReference>
<reference evidence="23 24" key="1">
    <citation type="submission" date="2017-06" db="EMBL/GenBank/DDBJ databases">
        <title>Genome sequencing of cyanobaciteial culture collection at National Institute for Environmental Studies (NIES).</title>
        <authorList>
            <person name="Hirose Y."/>
            <person name="Shimura Y."/>
            <person name="Fujisawa T."/>
            <person name="Nakamura Y."/>
            <person name="Kawachi M."/>
        </authorList>
    </citation>
    <scope>NUCLEOTIDE SEQUENCE [LARGE SCALE GENOMIC DNA]</scope>
    <source>
        <strain evidence="23 24">NIES-267</strain>
    </source>
</reference>
<evidence type="ECO:0000259" key="19">
    <source>
        <dbReference type="PROSITE" id="PS50112"/>
    </source>
</evidence>
<dbReference type="SUPFAM" id="SSF53335">
    <property type="entry name" value="S-adenosyl-L-methionine-dependent methyltransferases"/>
    <property type="match status" value="1"/>
</dbReference>
<dbReference type="PROSITE" id="PS50122">
    <property type="entry name" value="CHEB"/>
    <property type="match status" value="1"/>
</dbReference>
<evidence type="ECO:0000256" key="4">
    <source>
        <dbReference type="ARBA" id="ARBA00012438"/>
    </source>
</evidence>
<dbReference type="Gene3D" id="3.40.50.150">
    <property type="entry name" value="Vaccinia Virus protein VP39"/>
    <property type="match status" value="1"/>
</dbReference>
<keyword evidence="8 23" id="KW-0418">Kinase</keyword>
<name>A0A1Z4M071_9CYAN</name>
<dbReference type="Pfam" id="PF01339">
    <property type="entry name" value="CheB_methylest"/>
    <property type="match status" value="1"/>
</dbReference>
<dbReference type="GO" id="GO:0005524">
    <property type="term" value="F:ATP binding"/>
    <property type="evidence" value="ECO:0007669"/>
    <property type="project" value="UniProtKB-KW"/>
</dbReference>
<evidence type="ECO:0000256" key="7">
    <source>
        <dbReference type="ARBA" id="ARBA00022741"/>
    </source>
</evidence>
<feature type="domain" description="Response regulatory" evidence="18">
    <location>
        <begin position="1264"/>
        <end position="1386"/>
    </location>
</feature>
<sequence>MTSTSENLLTHRKEDYDFFVVGIGASAGGLRALEEFFANMPADSGAAYVVVQHLSPDFKSLMKELLGRSTRMEIFRVEDGMEIKPNCVYLIPPGQNLEVKNHRLQLQRQDRDRPGPNFPIDIFLQSLGEDAGERAIGVVLSGTGSDGSEGLRMLNESGGIGMVQDPATAEFDGMPHSAIATRIIDSIGSPQELAEVIYDFVKAPANEEKNNEPRSKLALDSFRLGQITNILNRHQHINFTHYKPSTLSRRIHRRCLITGYQDIDDYIGRLQIERKEREVLCQDLLISVTKFFRDLPAWQYLETNVLPPIIEKIEWGGELRCWVSACATGEEAYTLAILIDEAIADFDKQIKVKIFATDIDRIALEKAATGIYPESIAKDLNPERLERYFIRQDQTFQVSKELREKLIFAPHDLTKDANFTRMHLITCRNVLIYMQPQLQQQVLRNFHFSLVPKGFLLLGDAETVAYFEEELVPVEKKHKIYQKARDSRLPLPVRGVENFSKHFLSQPSVKQASRSTKEPMLEAALNNLLGQQKATCLLVDKNHQVVYMFEDLAQVLKFPTGNPTTEAIKLVIPPLQLPLNTALRRAQKERNAVAYTGIKVGEDRKQRVLSLKVGYEQVNKSAGDFLMVTISEDAEVELVVETKHFEADSEVSHRILDLEYELQQSRENLQATIEELETTNEEQQATNEELIASNEELQSTNEELHSVNEELFTVNAEYQSKIQELTELNADVDNLLQSTDIGVVFLDKDLKIRKFTPAATAAINLVDADIGRPIEHITNNINFSQFMELLDSVVNCGEPKQREVKLSSTGKHLLMRVYPYWQGEGFCDGVVLTFVDINQIKRVQEELQQTYNALEKNEQQLQAVLDNTTSVIYVKDIEGRYLLVNKQLSAVTGLQSEEFLGKKDSDLFAPENAQVFQGNDQKVIAEKSILEFQEVLPQADGNHTYISIKAPLCDEQGNPYAVCGISTDITKQTSIKEKLNHTNTELVRAKETAEAANQAKSEFLARMTHELRTPLNAILGFTQILCRNPRLENKQKQYLDTILRSGKHLLELINDILDISKIEAGMAEVHITSFDLYRLLDGIEAMLHLKAKAKQLHLKFELTPELPQYVQADENKLRQVLINLLENAIKFTSSGSVILRVNVEGETGEEKKKLEDSNFSLRLQFQVKDTGKGIAPEELEHIFDAFVQSNPTYETEDGTGLGLAICKRFVHLMGGDIEMLSTIGEGTTVQFSVLLGLTEQPPELTQPTPKGRILGLKPNQQNNHILVVEDNWENRQLLLQILVPLGFKIIEATNGQEAIELWEKQQPNLILMDMRMPVMDGYEATKIIKQKMIGNQSENYQNTVIIALTATAFNEDRKFMLELGCNDFIRKPFQEDILLNKIARYLGVEYIYESENNNIIASSEQSNLKKLTPEILIFMSEEWRKSLYNASNNCNQNSVLQLLSEIPEHHQIIRMRLEELAENYQFEEISQLVPLDGSKK</sequence>
<keyword evidence="24" id="KW-1185">Reference proteome</keyword>
<dbReference type="PROSITE" id="PS50112">
    <property type="entry name" value="PAS"/>
    <property type="match status" value="1"/>
</dbReference>
<keyword evidence="14" id="KW-0145">Chemotaxis</keyword>
<evidence type="ECO:0000256" key="5">
    <source>
        <dbReference type="ARBA" id="ARBA00022553"/>
    </source>
</evidence>
<dbReference type="SMART" id="SM00388">
    <property type="entry name" value="HisKA"/>
    <property type="match status" value="1"/>
</dbReference>
<keyword evidence="9" id="KW-0067">ATP-binding</keyword>
<gene>
    <name evidence="23" type="ORF">NIES267_63220</name>
</gene>
<dbReference type="InterPro" id="IPR036097">
    <property type="entry name" value="HisK_dim/P_sf"/>
</dbReference>
<keyword evidence="14" id="KW-0378">Hydrolase</keyword>
<dbReference type="InterPro" id="IPR000014">
    <property type="entry name" value="PAS"/>
</dbReference>
<proteinExistence type="inferred from homology"/>
<dbReference type="InterPro" id="IPR001789">
    <property type="entry name" value="Sig_transdc_resp-reg_receiver"/>
</dbReference>
<dbReference type="CDD" id="cd00082">
    <property type="entry name" value="HisKA"/>
    <property type="match status" value="1"/>
</dbReference>
<dbReference type="InterPro" id="IPR005467">
    <property type="entry name" value="His_kinase_dom"/>
</dbReference>
<evidence type="ECO:0000256" key="14">
    <source>
        <dbReference type="PROSITE-ProRule" id="PRU00050"/>
    </source>
</evidence>
<dbReference type="InterPro" id="IPR013656">
    <property type="entry name" value="PAS_4"/>
</dbReference>
<evidence type="ECO:0000256" key="15">
    <source>
        <dbReference type="PROSITE-ProRule" id="PRU00169"/>
    </source>
</evidence>
<evidence type="ECO:0000256" key="8">
    <source>
        <dbReference type="ARBA" id="ARBA00022777"/>
    </source>
</evidence>
<dbReference type="Pfam" id="PF00072">
    <property type="entry name" value="Response_reg"/>
    <property type="match status" value="1"/>
</dbReference>
<feature type="coiled-coil region" evidence="16">
    <location>
        <begin position="655"/>
        <end position="738"/>
    </location>
</feature>
<dbReference type="InterPro" id="IPR000780">
    <property type="entry name" value="CheR_MeTrfase"/>
</dbReference>
<feature type="domain" description="PAS" evidence="19">
    <location>
        <begin position="857"/>
        <end position="927"/>
    </location>
</feature>
<evidence type="ECO:0000259" key="20">
    <source>
        <dbReference type="PROSITE" id="PS50113"/>
    </source>
</evidence>
<keyword evidence="5 15" id="KW-0597">Phosphoprotein</keyword>
<dbReference type="InterPro" id="IPR029063">
    <property type="entry name" value="SAM-dependent_MTases_sf"/>
</dbReference>
<dbReference type="CDD" id="cd16922">
    <property type="entry name" value="HATPase_EvgS-ArcB-TorS-like"/>
    <property type="match status" value="1"/>
</dbReference>
<dbReference type="SMART" id="SM00448">
    <property type="entry name" value="REC"/>
    <property type="match status" value="1"/>
</dbReference>
<dbReference type="PROSITE" id="PS50110">
    <property type="entry name" value="RESPONSE_REGULATORY"/>
    <property type="match status" value="1"/>
</dbReference>
<evidence type="ECO:0000259" key="21">
    <source>
        <dbReference type="PROSITE" id="PS50122"/>
    </source>
</evidence>
<evidence type="ECO:0000259" key="17">
    <source>
        <dbReference type="PROSITE" id="PS50109"/>
    </source>
</evidence>
<dbReference type="Gene3D" id="3.40.50.180">
    <property type="entry name" value="Methylesterase CheB, C-terminal domain"/>
    <property type="match status" value="1"/>
</dbReference>
<dbReference type="GO" id="GO:0008757">
    <property type="term" value="F:S-adenosylmethionine-dependent methyltransferase activity"/>
    <property type="evidence" value="ECO:0007669"/>
    <property type="project" value="InterPro"/>
</dbReference>
<keyword evidence="10" id="KW-0902">Two-component regulatory system</keyword>
<dbReference type="Gene3D" id="3.40.50.2300">
    <property type="match status" value="1"/>
</dbReference>
<dbReference type="Pfam" id="PF00512">
    <property type="entry name" value="HisKA"/>
    <property type="match status" value="1"/>
</dbReference>
<dbReference type="PANTHER" id="PTHR24422:SF27">
    <property type="entry name" value="PROTEIN-GLUTAMATE O-METHYLTRANSFERASE"/>
    <property type="match status" value="1"/>
</dbReference>
<dbReference type="SUPFAM" id="SSF52172">
    <property type="entry name" value="CheY-like"/>
    <property type="match status" value="1"/>
</dbReference>
<dbReference type="SUPFAM" id="SSF52738">
    <property type="entry name" value="Methylesterase CheB, C-terminal domain"/>
    <property type="match status" value="1"/>
</dbReference>
<dbReference type="InterPro" id="IPR036890">
    <property type="entry name" value="HATPase_C_sf"/>
</dbReference>
<feature type="domain" description="CheR-type methyltransferase" evidence="22">
    <location>
        <begin position="212"/>
        <end position="486"/>
    </location>
</feature>
<dbReference type="Proteomes" id="UP000218418">
    <property type="component" value="Chromosome"/>
</dbReference>
<feature type="active site" evidence="14">
    <location>
        <position position="26"/>
    </location>
</feature>
<dbReference type="PROSITE" id="PS50109">
    <property type="entry name" value="HIS_KIN"/>
    <property type="match status" value="1"/>
</dbReference>
<evidence type="ECO:0000313" key="24">
    <source>
        <dbReference type="Proteomes" id="UP000218418"/>
    </source>
</evidence>
<dbReference type="SUPFAM" id="SSF47757">
    <property type="entry name" value="Chemotaxis receptor methyltransferase CheR, N-terminal domain"/>
    <property type="match status" value="1"/>
</dbReference>
<dbReference type="CDD" id="cd14686">
    <property type="entry name" value="bZIP"/>
    <property type="match status" value="1"/>
</dbReference>
<dbReference type="GO" id="GO:0008984">
    <property type="term" value="F:protein-glutamate methylesterase activity"/>
    <property type="evidence" value="ECO:0007669"/>
    <property type="project" value="InterPro"/>
</dbReference>
<dbReference type="SMART" id="SM00091">
    <property type="entry name" value="PAS"/>
    <property type="match status" value="2"/>
</dbReference>
<dbReference type="InterPro" id="IPR035909">
    <property type="entry name" value="CheB_C"/>
</dbReference>
<comment type="catalytic activity">
    <reaction evidence="1">
        <text>ATP + protein L-histidine = ADP + protein N-phospho-L-histidine.</text>
        <dbReference type="EC" id="2.7.13.3"/>
    </reaction>
</comment>
<dbReference type="Gene3D" id="3.30.450.20">
    <property type="entry name" value="PAS domain"/>
    <property type="match status" value="2"/>
</dbReference>
<dbReference type="PROSITE" id="PS50123">
    <property type="entry name" value="CHER"/>
    <property type="match status" value="1"/>
</dbReference>
<dbReference type="Gene3D" id="3.30.565.10">
    <property type="entry name" value="Histidine kinase-like ATPase, C-terminal domain"/>
    <property type="match status" value="1"/>
</dbReference>
<feature type="domain" description="PAC" evidence="20">
    <location>
        <begin position="930"/>
        <end position="981"/>
    </location>
</feature>
<evidence type="ECO:0000256" key="1">
    <source>
        <dbReference type="ARBA" id="ARBA00000085"/>
    </source>
</evidence>
<evidence type="ECO:0000256" key="2">
    <source>
        <dbReference type="ARBA" id="ARBA00004370"/>
    </source>
</evidence>
<dbReference type="FunFam" id="3.30.565.10:FF:000010">
    <property type="entry name" value="Sensor histidine kinase RcsC"/>
    <property type="match status" value="1"/>
</dbReference>
<dbReference type="InterPro" id="IPR011006">
    <property type="entry name" value="CheY-like_superfamily"/>
</dbReference>
<protein>
    <recommendedName>
        <fullName evidence="13">Circadian input-output histidine kinase CikA</fullName>
        <ecNumber evidence="4">2.7.13.3</ecNumber>
    </recommendedName>
</protein>
<dbReference type="GO" id="GO:0005737">
    <property type="term" value="C:cytoplasm"/>
    <property type="evidence" value="ECO:0007669"/>
    <property type="project" value="InterPro"/>
</dbReference>
<dbReference type="CDD" id="cd17546">
    <property type="entry name" value="REC_hyHK_CKI1_RcsC-like"/>
    <property type="match status" value="1"/>
</dbReference>
<dbReference type="SMART" id="SM00138">
    <property type="entry name" value="MeTrc"/>
    <property type="match status" value="1"/>
</dbReference>
<dbReference type="InterPro" id="IPR000673">
    <property type="entry name" value="Sig_transdc_resp-reg_Me-estase"/>
</dbReference>
<feature type="coiled-coil region" evidence="16">
    <location>
        <begin position="837"/>
        <end position="867"/>
    </location>
</feature>
<dbReference type="SUPFAM" id="SSF55785">
    <property type="entry name" value="PYP-like sensor domain (PAS domain)"/>
    <property type="match status" value="2"/>
</dbReference>
<dbReference type="NCBIfam" id="TIGR00229">
    <property type="entry name" value="sensory_box"/>
    <property type="match status" value="1"/>
</dbReference>
<dbReference type="SUPFAM" id="SSF47384">
    <property type="entry name" value="Homodimeric domain of signal transducing histidine kinase"/>
    <property type="match status" value="1"/>
</dbReference>
<dbReference type="PROSITE" id="PS50113">
    <property type="entry name" value="PAC"/>
    <property type="match status" value="1"/>
</dbReference>
<dbReference type="Pfam" id="PF02518">
    <property type="entry name" value="HATPase_c"/>
    <property type="match status" value="1"/>
</dbReference>
<dbReference type="EC" id="2.7.13.3" evidence="4"/>
<dbReference type="InterPro" id="IPR022641">
    <property type="entry name" value="CheR_N"/>
</dbReference>
<comment type="subcellular location">
    <subcellularLocation>
        <location evidence="2">Membrane</location>
    </subcellularLocation>
</comment>
<feature type="domain" description="Histidine kinase" evidence="17">
    <location>
        <begin position="1006"/>
        <end position="1237"/>
    </location>
</feature>
<comment type="similarity">
    <text evidence="3">In the N-terminal section; belongs to the phytochrome family.</text>
</comment>
<keyword evidence="16" id="KW-0175">Coiled coil</keyword>
<dbReference type="PANTHER" id="PTHR24422">
    <property type="entry name" value="CHEMOTAXIS PROTEIN METHYLTRANSFERASE"/>
    <property type="match status" value="1"/>
</dbReference>
<dbReference type="Pfam" id="PF03705">
    <property type="entry name" value="CheR_N"/>
    <property type="match status" value="1"/>
</dbReference>
<feature type="active site" evidence="14">
    <location>
        <position position="53"/>
    </location>
</feature>
<evidence type="ECO:0000256" key="9">
    <source>
        <dbReference type="ARBA" id="ARBA00022840"/>
    </source>
</evidence>
<dbReference type="GO" id="GO:0006935">
    <property type="term" value="P:chemotaxis"/>
    <property type="evidence" value="ECO:0007669"/>
    <property type="project" value="UniProtKB-UniRule"/>
</dbReference>
<dbReference type="GO" id="GO:0016020">
    <property type="term" value="C:membrane"/>
    <property type="evidence" value="ECO:0007669"/>
    <property type="project" value="UniProtKB-SubCell"/>
</dbReference>
<dbReference type="GO" id="GO:0000155">
    <property type="term" value="F:phosphorelay sensor kinase activity"/>
    <property type="evidence" value="ECO:0007669"/>
    <property type="project" value="InterPro"/>
</dbReference>
<evidence type="ECO:0000256" key="12">
    <source>
        <dbReference type="ARBA" id="ARBA00023306"/>
    </source>
</evidence>
<evidence type="ECO:0000313" key="23">
    <source>
        <dbReference type="EMBL" id="BAY86811.1"/>
    </source>
</evidence>
<evidence type="ECO:0000256" key="3">
    <source>
        <dbReference type="ARBA" id="ARBA00006402"/>
    </source>
</evidence>
<dbReference type="InterPro" id="IPR003661">
    <property type="entry name" value="HisK_dim/P_dom"/>
</dbReference>
<dbReference type="InterPro" id="IPR022642">
    <property type="entry name" value="CheR_C"/>
</dbReference>
<dbReference type="InterPro" id="IPR035965">
    <property type="entry name" value="PAS-like_dom_sf"/>
</dbReference>